<accession>A0A4Q7YJX0</accession>
<dbReference type="Gene3D" id="3.10.129.10">
    <property type="entry name" value="Hotdog Thioesterase"/>
    <property type="match status" value="1"/>
</dbReference>
<dbReference type="NCBIfam" id="TIGR00369">
    <property type="entry name" value="unchar_dom_1"/>
    <property type="match status" value="1"/>
</dbReference>
<feature type="domain" description="Thioesterase" evidence="2">
    <location>
        <begin position="49"/>
        <end position="125"/>
    </location>
</feature>
<dbReference type="GO" id="GO:0061522">
    <property type="term" value="F:1,4-dihydroxy-2-naphthoyl-CoA thioesterase activity"/>
    <property type="evidence" value="ECO:0007669"/>
    <property type="project" value="TreeGrafter"/>
</dbReference>
<keyword evidence="1" id="KW-0378">Hydrolase</keyword>
<dbReference type="CDD" id="cd03443">
    <property type="entry name" value="PaaI_thioesterase"/>
    <property type="match status" value="1"/>
</dbReference>
<comment type="caution">
    <text evidence="3">The sequence shown here is derived from an EMBL/GenBank/DDBJ whole genome shotgun (WGS) entry which is preliminary data.</text>
</comment>
<dbReference type="AlphaFoldDB" id="A0A4Q7YJX0"/>
<dbReference type="OrthoDB" id="4565299at2"/>
<gene>
    <name evidence="3" type="ORF">EV700_3257</name>
</gene>
<evidence type="ECO:0000313" key="3">
    <source>
        <dbReference type="EMBL" id="RZU36785.1"/>
    </source>
</evidence>
<sequence>MSDFVEALVAAYPNVPFQKLLGVEIVELVPDRATIKVPFRHDLVGGGEALHGGVMSSLLDLTGALAAWSSHDVSRGVKAATVSLTINYLSAAIGKDILATGIVRRRGKELVFCDVDIVDADGKAVASGSMIYRIV</sequence>
<keyword evidence="4" id="KW-1185">Reference proteome</keyword>
<protein>
    <submittedName>
        <fullName evidence="3">Uncharacterized protein (TIGR00369 family)</fullName>
    </submittedName>
</protein>
<dbReference type="SUPFAM" id="SSF54637">
    <property type="entry name" value="Thioesterase/thiol ester dehydrase-isomerase"/>
    <property type="match status" value="1"/>
</dbReference>
<organism evidence="3 4">
    <name type="scientific">Fluviicoccus keumensis</name>
    <dbReference type="NCBI Taxonomy" id="1435465"/>
    <lineage>
        <taxon>Bacteria</taxon>
        <taxon>Pseudomonadati</taxon>
        <taxon>Pseudomonadota</taxon>
        <taxon>Gammaproteobacteria</taxon>
        <taxon>Moraxellales</taxon>
        <taxon>Moraxellaceae</taxon>
        <taxon>Fluviicoccus</taxon>
    </lineage>
</organism>
<dbReference type="Pfam" id="PF03061">
    <property type="entry name" value="4HBT"/>
    <property type="match status" value="1"/>
</dbReference>
<evidence type="ECO:0000256" key="1">
    <source>
        <dbReference type="ARBA" id="ARBA00022801"/>
    </source>
</evidence>
<dbReference type="EMBL" id="SHKX01000017">
    <property type="protein sequence ID" value="RZU36785.1"/>
    <property type="molecule type" value="Genomic_DNA"/>
</dbReference>
<dbReference type="Proteomes" id="UP000292423">
    <property type="component" value="Unassembled WGS sequence"/>
</dbReference>
<name>A0A4Q7YJX0_9GAMM</name>
<proteinExistence type="predicted"/>
<dbReference type="InterPro" id="IPR029069">
    <property type="entry name" value="HotDog_dom_sf"/>
</dbReference>
<dbReference type="RefSeq" id="WP_130415763.1">
    <property type="nucleotide sequence ID" value="NZ_SHKX01000017.1"/>
</dbReference>
<dbReference type="PANTHER" id="PTHR43240">
    <property type="entry name" value="1,4-DIHYDROXY-2-NAPHTHOYL-COA THIOESTERASE 1"/>
    <property type="match status" value="1"/>
</dbReference>
<dbReference type="PANTHER" id="PTHR43240:SF8">
    <property type="entry name" value="PHENYLACETIC ACID DEGRADATION-RELATED PROTEIN"/>
    <property type="match status" value="1"/>
</dbReference>
<evidence type="ECO:0000259" key="2">
    <source>
        <dbReference type="Pfam" id="PF03061"/>
    </source>
</evidence>
<evidence type="ECO:0000313" key="4">
    <source>
        <dbReference type="Proteomes" id="UP000292423"/>
    </source>
</evidence>
<reference evidence="3 4" key="1">
    <citation type="submission" date="2019-02" db="EMBL/GenBank/DDBJ databases">
        <title>Genomic Encyclopedia of Type Strains, Phase IV (KMG-IV): sequencing the most valuable type-strain genomes for metagenomic binning, comparative biology and taxonomic classification.</title>
        <authorList>
            <person name="Goeker M."/>
        </authorList>
    </citation>
    <scope>NUCLEOTIDE SEQUENCE [LARGE SCALE GENOMIC DNA]</scope>
    <source>
        <strain evidence="3 4">DSM 105135</strain>
    </source>
</reference>
<dbReference type="InterPro" id="IPR003736">
    <property type="entry name" value="PAAI_dom"/>
</dbReference>
<dbReference type="InterPro" id="IPR006683">
    <property type="entry name" value="Thioestr_dom"/>
</dbReference>
<dbReference type="GO" id="GO:0005829">
    <property type="term" value="C:cytosol"/>
    <property type="evidence" value="ECO:0007669"/>
    <property type="project" value="TreeGrafter"/>
</dbReference>